<name>A0A316V7Z2_9BASI</name>
<organism evidence="3 4">
    <name type="scientific">Meira miltonrushii</name>
    <dbReference type="NCBI Taxonomy" id="1280837"/>
    <lineage>
        <taxon>Eukaryota</taxon>
        <taxon>Fungi</taxon>
        <taxon>Dikarya</taxon>
        <taxon>Basidiomycota</taxon>
        <taxon>Ustilaginomycotina</taxon>
        <taxon>Exobasidiomycetes</taxon>
        <taxon>Exobasidiales</taxon>
        <taxon>Brachybasidiaceae</taxon>
        <taxon>Meira</taxon>
    </lineage>
</organism>
<accession>A0A316V7Z2</accession>
<sequence>MSNYIKAGKKVLYVLLLNPHLFHRLNMASFKAIFSLILLIATYSFVTLIDQTIAASTNPSQASQALHKEADKHAALAEYNRLASGYDGIKSWRPLRKEWANEHHNKAIEVRKKAQKVENLGRQLETNTVAGNASPPRGRTRSQSKQVAAP</sequence>
<reference evidence="3 4" key="1">
    <citation type="journal article" date="2018" name="Mol. Biol. Evol.">
        <title>Broad Genomic Sampling Reveals a Smut Pathogenic Ancestry of the Fungal Clade Ustilaginomycotina.</title>
        <authorList>
            <person name="Kijpornyongpan T."/>
            <person name="Mondo S.J."/>
            <person name="Barry K."/>
            <person name="Sandor L."/>
            <person name="Lee J."/>
            <person name="Lipzen A."/>
            <person name="Pangilinan J."/>
            <person name="LaButti K."/>
            <person name="Hainaut M."/>
            <person name="Henrissat B."/>
            <person name="Grigoriev I.V."/>
            <person name="Spatafora J.W."/>
            <person name="Aime M.C."/>
        </authorList>
    </citation>
    <scope>NUCLEOTIDE SEQUENCE [LARGE SCALE GENOMIC DNA]</scope>
    <source>
        <strain evidence="3 4">MCA 3882</strain>
    </source>
</reference>
<keyword evidence="2" id="KW-1133">Transmembrane helix</keyword>
<evidence type="ECO:0000256" key="1">
    <source>
        <dbReference type="SAM" id="MobiDB-lite"/>
    </source>
</evidence>
<evidence type="ECO:0000256" key="2">
    <source>
        <dbReference type="SAM" id="Phobius"/>
    </source>
</evidence>
<feature type="region of interest" description="Disordered" evidence="1">
    <location>
        <begin position="120"/>
        <end position="150"/>
    </location>
</feature>
<proteinExistence type="predicted"/>
<dbReference type="Proteomes" id="UP000245771">
    <property type="component" value="Unassembled WGS sequence"/>
</dbReference>
<evidence type="ECO:0000313" key="4">
    <source>
        <dbReference type="Proteomes" id="UP000245771"/>
    </source>
</evidence>
<dbReference type="InParanoid" id="A0A316V7Z2"/>
<protein>
    <submittedName>
        <fullName evidence="3">Uncharacterized protein</fullName>
    </submittedName>
</protein>
<keyword evidence="4" id="KW-1185">Reference proteome</keyword>
<feature type="compositionally biased region" description="Polar residues" evidence="1">
    <location>
        <begin position="141"/>
        <end position="150"/>
    </location>
</feature>
<dbReference type="AlphaFoldDB" id="A0A316V7Z2"/>
<evidence type="ECO:0000313" key="3">
    <source>
        <dbReference type="EMBL" id="PWN33620.1"/>
    </source>
</evidence>
<keyword evidence="2" id="KW-0472">Membrane</keyword>
<dbReference type="EMBL" id="KZ819604">
    <property type="protein sequence ID" value="PWN33620.1"/>
    <property type="molecule type" value="Genomic_DNA"/>
</dbReference>
<gene>
    <name evidence="3" type="ORF">FA14DRAFT_63932</name>
</gene>
<dbReference type="RefSeq" id="XP_025353922.1">
    <property type="nucleotide sequence ID" value="XM_025502612.1"/>
</dbReference>
<keyword evidence="2" id="KW-0812">Transmembrane</keyword>
<dbReference type="GeneID" id="37024393"/>
<feature type="transmembrane region" description="Helical" evidence="2">
    <location>
        <begin position="30"/>
        <end position="49"/>
    </location>
</feature>